<dbReference type="Gene3D" id="2.40.50.140">
    <property type="entry name" value="Nucleic acid-binding proteins"/>
    <property type="match status" value="1"/>
</dbReference>
<evidence type="ECO:0000256" key="7">
    <source>
        <dbReference type="ARBA" id="ARBA00022722"/>
    </source>
</evidence>
<dbReference type="PANTHER" id="PTHR10416:SF0">
    <property type="entry name" value="DNA POLYMERASE DELTA SUBUNIT 2"/>
    <property type="match status" value="1"/>
</dbReference>
<dbReference type="InterPro" id="IPR007185">
    <property type="entry name" value="DNA_pol_a/d/e_bsu"/>
</dbReference>
<organism evidence="18 19">
    <name type="scientific">Methanothermobacter defluvii</name>
    <dbReference type="NCBI Taxonomy" id="49339"/>
    <lineage>
        <taxon>Archaea</taxon>
        <taxon>Methanobacteriati</taxon>
        <taxon>Methanobacteriota</taxon>
        <taxon>Methanomada group</taxon>
        <taxon>Methanobacteria</taxon>
        <taxon>Methanobacteriales</taxon>
        <taxon>Methanobacteriaceae</taxon>
        <taxon>Methanothermobacter</taxon>
    </lineage>
</organism>
<dbReference type="RefSeq" id="WP_115892717.1">
    <property type="nucleotide sequence ID" value="NZ_QREL01000002.1"/>
</dbReference>
<evidence type="ECO:0000259" key="17">
    <source>
        <dbReference type="Pfam" id="PF04042"/>
    </source>
</evidence>
<dbReference type="NCBIfam" id="NF003120">
    <property type="entry name" value="PRK04036.1-5"/>
    <property type="match status" value="1"/>
</dbReference>
<sequence>MNEIIGKFAREGILIEDNAYFRLREMDDPASVSSELIVKIKSNGGKFTVLTSEMLDEFFEIDNPAEIKARGPLMVPAERDFDFEVISDTSNRSYTSGEIGDMIAYFNSRYSRLKNLLSKRPELKDHMPIADLRGGEDVVSIIGMVNDVRNTKNNHRIIELEDDTGEISVVVHNENHKLFEKSEKIVRDEVVGVHGTKKGRFVVASEIFHPGVPRIQEKEMDFSVAFISDVHIGSQTFLEDAFMKFVKWINGDFGSEEQRSLAADVKYLVVAGDIVDGIGIYPGQEKELLIRDIHEQYEEAARLFGDIRSDIKIVMIPGNHDSSRIAEPQPAIPEEYAKSLYSIRNIEFLSNPSLVSLDGVRTLIYHGRSFDDMAMSVNGLSHERSDLIMEELLEKRHLAPIYGERTPLASEIEDHLVIDEVPHVLHTGHVHINAYKKYKGVHLINSGTFQSQTEFQKIYNIVPTCGQVPVLNRGVMKLLEFS</sequence>
<evidence type="ECO:0000256" key="12">
    <source>
        <dbReference type="ARBA" id="ARBA00023268"/>
    </source>
</evidence>
<dbReference type="InterPro" id="IPR004365">
    <property type="entry name" value="NA-bd_OB_tRNA"/>
</dbReference>
<comment type="caution">
    <text evidence="18">The sequence shown here is derived from an EMBL/GenBank/DDBJ whole genome shotgun (WGS) entry which is preliminary data.</text>
</comment>
<reference evidence="18 19" key="1">
    <citation type="submission" date="2018-07" db="EMBL/GenBank/DDBJ databases">
        <title>Genomic Encyclopedia of Type Strains, Phase IV (KMG-IV): sequencing the most valuable type-strain genomes for metagenomic binning, comparative biology and taxonomic classification.</title>
        <authorList>
            <person name="Goeker M."/>
        </authorList>
    </citation>
    <scope>NUCLEOTIDE SEQUENCE [LARGE SCALE GENOMIC DNA]</scope>
    <source>
        <strain evidence="18 19">DSM 7466</strain>
    </source>
</reference>
<dbReference type="EMBL" id="QREL01000002">
    <property type="protein sequence ID" value="REE26521.1"/>
    <property type="molecule type" value="Genomic_DNA"/>
</dbReference>
<dbReference type="GO" id="GO:0042575">
    <property type="term" value="C:DNA polymerase complex"/>
    <property type="evidence" value="ECO:0007669"/>
    <property type="project" value="TreeGrafter"/>
</dbReference>
<dbReference type="GO" id="GO:0003887">
    <property type="term" value="F:DNA-directed DNA polymerase activity"/>
    <property type="evidence" value="ECO:0007669"/>
    <property type="project" value="UniProtKB-UniRule"/>
</dbReference>
<dbReference type="SUPFAM" id="SSF50249">
    <property type="entry name" value="Nucleic acid-binding proteins"/>
    <property type="match status" value="1"/>
</dbReference>
<keyword evidence="4 15" id="KW-0808">Transferase</keyword>
<dbReference type="Gene3D" id="3.60.21.50">
    <property type="match status" value="1"/>
</dbReference>
<protein>
    <recommendedName>
        <fullName evidence="15">DNA polymerase II small subunit</fullName>
        <shortName evidence="15">Pol II</shortName>
        <ecNumber evidence="15">2.7.7.7</ecNumber>
    </recommendedName>
    <alternativeName>
        <fullName evidence="15">Exodeoxyribonuclease small subunit</fullName>
        <ecNumber evidence="15">3.1.11.1</ecNumber>
    </alternativeName>
</protein>
<keyword evidence="11 15" id="KW-0238">DNA-binding</keyword>
<evidence type="ECO:0000256" key="9">
    <source>
        <dbReference type="ARBA" id="ARBA00022839"/>
    </source>
</evidence>
<feature type="domain" description="OB" evidence="16">
    <location>
        <begin position="139"/>
        <end position="198"/>
    </location>
</feature>
<keyword evidence="5 15" id="KW-0548">Nucleotidyltransferase</keyword>
<dbReference type="CDD" id="cd04490">
    <property type="entry name" value="PolII_SU_OBF"/>
    <property type="match status" value="1"/>
</dbReference>
<dbReference type="CDD" id="cd07386">
    <property type="entry name" value="MPP_DNA_pol_II_small_archeal_C"/>
    <property type="match status" value="1"/>
</dbReference>
<accession>A0A371NBW1</accession>
<evidence type="ECO:0000259" key="16">
    <source>
        <dbReference type="Pfam" id="PF01336"/>
    </source>
</evidence>
<dbReference type="EC" id="2.7.7.7" evidence="15"/>
<keyword evidence="9 15" id="KW-0269">Exonuclease</keyword>
<evidence type="ECO:0000313" key="19">
    <source>
        <dbReference type="Proteomes" id="UP000256864"/>
    </source>
</evidence>
<dbReference type="PANTHER" id="PTHR10416">
    <property type="entry name" value="DNA POLYMERASE DELTA SUBUNIT 2"/>
    <property type="match status" value="1"/>
</dbReference>
<keyword evidence="8 15" id="KW-0378">Hydrolase</keyword>
<dbReference type="Pfam" id="PF01336">
    <property type="entry name" value="tRNA_anti-codon"/>
    <property type="match status" value="1"/>
</dbReference>
<dbReference type="InterPro" id="IPR029052">
    <property type="entry name" value="Metallo-depent_PP-like"/>
</dbReference>
<keyword evidence="12 15" id="KW-0511">Multifunctional enzyme</keyword>
<dbReference type="InterPro" id="IPR012340">
    <property type="entry name" value="NA-bd_OB-fold"/>
</dbReference>
<dbReference type="EC" id="3.1.11.1" evidence="15"/>
<evidence type="ECO:0000256" key="8">
    <source>
        <dbReference type="ARBA" id="ARBA00022801"/>
    </source>
</evidence>
<evidence type="ECO:0000256" key="6">
    <source>
        <dbReference type="ARBA" id="ARBA00022705"/>
    </source>
</evidence>
<proteinExistence type="inferred from homology"/>
<dbReference type="NCBIfam" id="NF003118">
    <property type="entry name" value="PRK04036.1-3"/>
    <property type="match status" value="1"/>
</dbReference>
<evidence type="ECO:0000256" key="14">
    <source>
        <dbReference type="ARBA" id="ARBA00049244"/>
    </source>
</evidence>
<dbReference type="InterPro" id="IPR011149">
    <property type="entry name" value="Pol2_small_arc"/>
</dbReference>
<dbReference type="HAMAP" id="MF_00325">
    <property type="entry name" value="DNApol_II_A_arch"/>
    <property type="match status" value="1"/>
</dbReference>
<evidence type="ECO:0000256" key="11">
    <source>
        <dbReference type="ARBA" id="ARBA00023125"/>
    </source>
</evidence>
<evidence type="ECO:0000256" key="4">
    <source>
        <dbReference type="ARBA" id="ARBA00022679"/>
    </source>
</evidence>
<comment type="similarity">
    <text evidence="2 15">Belongs to the DNA polymerase delta/II small subunit family.</text>
</comment>
<evidence type="ECO:0000313" key="18">
    <source>
        <dbReference type="EMBL" id="REE26521.1"/>
    </source>
</evidence>
<evidence type="ECO:0000256" key="5">
    <source>
        <dbReference type="ARBA" id="ARBA00022695"/>
    </source>
</evidence>
<dbReference type="GO" id="GO:0008310">
    <property type="term" value="F:single-stranded DNA 3'-5' DNA exonuclease activity"/>
    <property type="evidence" value="ECO:0007669"/>
    <property type="project" value="UniProtKB-EC"/>
</dbReference>
<evidence type="ECO:0000256" key="2">
    <source>
        <dbReference type="ARBA" id="ARBA00006035"/>
    </source>
</evidence>
<keyword evidence="7 15" id="KW-0540">Nuclease</keyword>
<comment type="catalytic activity">
    <reaction evidence="1 15">
        <text>Exonucleolytic cleavage in the 3'- to 5'-direction to yield nucleoside 5'-phosphates.</text>
        <dbReference type="EC" id="3.1.11.1"/>
    </reaction>
</comment>
<dbReference type="GO" id="GO:0006271">
    <property type="term" value="P:DNA strand elongation involved in DNA replication"/>
    <property type="evidence" value="ECO:0007669"/>
    <property type="project" value="TreeGrafter"/>
</dbReference>
<comment type="catalytic activity">
    <reaction evidence="14 15">
        <text>DNA(n) + a 2'-deoxyribonucleoside 5'-triphosphate = DNA(n+1) + diphosphate</text>
        <dbReference type="Rhea" id="RHEA:22508"/>
        <dbReference type="Rhea" id="RHEA-COMP:17339"/>
        <dbReference type="Rhea" id="RHEA-COMP:17340"/>
        <dbReference type="ChEBI" id="CHEBI:33019"/>
        <dbReference type="ChEBI" id="CHEBI:61560"/>
        <dbReference type="ChEBI" id="CHEBI:173112"/>
        <dbReference type="EC" id="2.7.7.7"/>
    </reaction>
</comment>
<dbReference type="Proteomes" id="UP000256864">
    <property type="component" value="Unassembled WGS sequence"/>
</dbReference>
<comment type="function">
    <text evidence="13 15">Possesses two activities: a DNA synthesis (polymerase) and an exonucleolytic activity that degrades single-stranded DNA in the 3' to 5' direction. Has a template-primer preference which is characteristic of a replicative DNA polymerase.</text>
</comment>
<name>A0A371NBW1_9EURY</name>
<evidence type="ECO:0000256" key="3">
    <source>
        <dbReference type="ARBA" id="ARBA00011315"/>
    </source>
</evidence>
<keyword evidence="6 15" id="KW-0235">DNA replication</keyword>
<evidence type="ECO:0000256" key="1">
    <source>
        <dbReference type="ARBA" id="ARBA00000563"/>
    </source>
</evidence>
<dbReference type="Pfam" id="PF04042">
    <property type="entry name" value="DNA_pol_E_B"/>
    <property type="match status" value="1"/>
</dbReference>
<evidence type="ECO:0000256" key="13">
    <source>
        <dbReference type="ARBA" id="ARBA00024817"/>
    </source>
</evidence>
<keyword evidence="19" id="KW-1185">Reference proteome</keyword>
<dbReference type="PIRSF" id="PIRSF000803">
    <property type="entry name" value="Arc_Pol2_small"/>
    <property type="match status" value="1"/>
</dbReference>
<dbReference type="GO" id="GO:0003677">
    <property type="term" value="F:DNA binding"/>
    <property type="evidence" value="ECO:0007669"/>
    <property type="project" value="UniProtKB-UniRule"/>
</dbReference>
<dbReference type="AlphaFoldDB" id="A0A371NBW1"/>
<dbReference type="SUPFAM" id="SSF56300">
    <property type="entry name" value="Metallo-dependent phosphatases"/>
    <property type="match status" value="1"/>
</dbReference>
<keyword evidence="10 15" id="KW-0239">DNA-directed DNA polymerase</keyword>
<comment type="subunit">
    <text evidence="3 15">Heterodimer of a large subunit and a small subunit.</text>
</comment>
<dbReference type="InterPro" id="IPR024826">
    <property type="entry name" value="DNA_pol_delta/II_ssu"/>
</dbReference>
<evidence type="ECO:0000256" key="10">
    <source>
        <dbReference type="ARBA" id="ARBA00022932"/>
    </source>
</evidence>
<evidence type="ECO:0000256" key="15">
    <source>
        <dbReference type="HAMAP-Rule" id="MF_00325"/>
    </source>
</evidence>
<dbReference type="GO" id="GO:0006308">
    <property type="term" value="P:DNA catabolic process"/>
    <property type="evidence" value="ECO:0007669"/>
    <property type="project" value="UniProtKB-UniRule"/>
</dbReference>
<gene>
    <name evidence="15" type="primary">polB</name>
    <name evidence="18" type="ORF">C7452_1492</name>
</gene>
<feature type="domain" description="DNA polymerase alpha/delta/epsilon subunit B" evidence="17">
    <location>
        <begin position="224"/>
        <end position="428"/>
    </location>
</feature>